<keyword evidence="2 4" id="KW-0378">Hydrolase</keyword>
<comment type="similarity">
    <text evidence="1">Belongs to the 'GDXG' lipolytic enzyme family.</text>
</comment>
<name>A0A368BXP0_9GAMM</name>
<sequence>MLANFFIALFLAIPEPILRIIFFYKRRIIIDNQRLNFQSQVFLSFIEKSLKALGDDPVKIRTEREKNNLKNLSAKPLIKVSTQDHNLVIDGHELILREYIPESIKSKNSMLYFHGGGYVIGSINTHHTWVEYFASKLQMKIYSLNYRLAPEYPFPSALEDANFAFEWIMKKYNCEAKNIILCGDSAGAHLAASLSNYRLDNQYKSSKTQLLIYPMIDPSCNSKSQDLFANGFLLTKESMYRFWSLFRGNISDDENPYFNLMHQEDLSNSLDTLIITAGFDPLRDEAEVYAKKLNRSGARVRQLHYPDLFHGFVNLTGLKACKTAVDDMIDEMRNFYE</sequence>
<dbReference type="PANTHER" id="PTHR48081">
    <property type="entry name" value="AB HYDROLASE SUPERFAMILY PROTEIN C4A8.06C"/>
    <property type="match status" value="1"/>
</dbReference>
<comment type="caution">
    <text evidence="4">The sequence shown here is derived from an EMBL/GenBank/DDBJ whole genome shotgun (WGS) entry which is preliminary data.</text>
</comment>
<dbReference type="Gene3D" id="3.40.50.1820">
    <property type="entry name" value="alpha/beta hydrolase"/>
    <property type="match status" value="1"/>
</dbReference>
<evidence type="ECO:0000259" key="3">
    <source>
        <dbReference type="Pfam" id="PF07859"/>
    </source>
</evidence>
<dbReference type="SUPFAM" id="SSF53474">
    <property type="entry name" value="alpha/beta-Hydrolases"/>
    <property type="match status" value="1"/>
</dbReference>
<proteinExistence type="inferred from homology"/>
<dbReference type="InterPro" id="IPR013094">
    <property type="entry name" value="AB_hydrolase_3"/>
</dbReference>
<dbReference type="AlphaFoldDB" id="A0A368BXP0"/>
<protein>
    <submittedName>
        <fullName evidence="4">Alpha/beta hydrolase</fullName>
    </submittedName>
</protein>
<reference evidence="4 5" key="1">
    <citation type="journal article" date="2018" name="Microbiome">
        <title>Fine metagenomic profile of the Mediterranean stratified and mixed water columns revealed by assembly and recruitment.</title>
        <authorList>
            <person name="Haro-Moreno J.M."/>
            <person name="Lopez-Perez M."/>
            <person name="De La Torre J.R."/>
            <person name="Picazo A."/>
            <person name="Camacho A."/>
            <person name="Rodriguez-Valera F."/>
        </authorList>
    </citation>
    <scope>NUCLEOTIDE SEQUENCE [LARGE SCALE GENOMIC DNA]</scope>
    <source>
        <strain evidence="4">MED-G82</strain>
    </source>
</reference>
<accession>A0A368BXP0</accession>
<organism evidence="4 5">
    <name type="scientific">SAR86 cluster bacterium</name>
    <dbReference type="NCBI Taxonomy" id="2030880"/>
    <lineage>
        <taxon>Bacteria</taxon>
        <taxon>Pseudomonadati</taxon>
        <taxon>Pseudomonadota</taxon>
        <taxon>Gammaproteobacteria</taxon>
        <taxon>SAR86 cluster</taxon>
    </lineage>
</organism>
<gene>
    <name evidence="4" type="ORF">DBW96_01635</name>
</gene>
<dbReference type="GO" id="GO:0016787">
    <property type="term" value="F:hydrolase activity"/>
    <property type="evidence" value="ECO:0007669"/>
    <property type="project" value="UniProtKB-KW"/>
</dbReference>
<dbReference type="InterPro" id="IPR029058">
    <property type="entry name" value="AB_hydrolase_fold"/>
</dbReference>
<dbReference type="Proteomes" id="UP000253307">
    <property type="component" value="Unassembled WGS sequence"/>
</dbReference>
<evidence type="ECO:0000256" key="2">
    <source>
        <dbReference type="ARBA" id="ARBA00022801"/>
    </source>
</evidence>
<dbReference type="InterPro" id="IPR002168">
    <property type="entry name" value="Lipase_GDXG_HIS_AS"/>
</dbReference>
<evidence type="ECO:0000256" key="1">
    <source>
        <dbReference type="ARBA" id="ARBA00010515"/>
    </source>
</evidence>
<dbReference type="PROSITE" id="PS01173">
    <property type="entry name" value="LIPASE_GDXG_HIS"/>
    <property type="match status" value="1"/>
</dbReference>
<feature type="domain" description="Alpha/beta hydrolase fold-3" evidence="3">
    <location>
        <begin position="110"/>
        <end position="313"/>
    </location>
</feature>
<dbReference type="PANTHER" id="PTHR48081:SF8">
    <property type="entry name" value="ALPHA_BETA HYDROLASE FOLD-3 DOMAIN-CONTAINING PROTEIN-RELATED"/>
    <property type="match status" value="1"/>
</dbReference>
<dbReference type="EMBL" id="QOPE01000008">
    <property type="protein sequence ID" value="RCL42011.1"/>
    <property type="molecule type" value="Genomic_DNA"/>
</dbReference>
<dbReference type="InterPro" id="IPR050300">
    <property type="entry name" value="GDXG_lipolytic_enzyme"/>
</dbReference>
<dbReference type="Pfam" id="PF07859">
    <property type="entry name" value="Abhydrolase_3"/>
    <property type="match status" value="1"/>
</dbReference>
<evidence type="ECO:0000313" key="4">
    <source>
        <dbReference type="EMBL" id="RCL42011.1"/>
    </source>
</evidence>
<evidence type="ECO:0000313" key="5">
    <source>
        <dbReference type="Proteomes" id="UP000253307"/>
    </source>
</evidence>